<evidence type="ECO:0000256" key="4">
    <source>
        <dbReference type="ARBA" id="ARBA00022989"/>
    </source>
</evidence>
<dbReference type="GO" id="GO:0015020">
    <property type="term" value="F:glucuronosyltransferase activity"/>
    <property type="evidence" value="ECO:0007669"/>
    <property type="project" value="TreeGrafter"/>
</dbReference>
<dbReference type="EMBL" id="ASPP01049050">
    <property type="protein sequence ID" value="ETN97649.1"/>
    <property type="molecule type" value="Genomic_DNA"/>
</dbReference>
<accession>X6LA81</accession>
<dbReference type="Gene3D" id="3.90.550.10">
    <property type="entry name" value="Spore Coat Polysaccharide Biosynthesis Protein SpsA, Chain A"/>
    <property type="match status" value="1"/>
</dbReference>
<sequence>YSQKDGITIVTQCSLDRLPLIKAMCEQWQGAISLAIYIKKEELKTFLQNYTANMDDNWKPHKVAKHLEKKGTEIFAEIVKFWNGIEYGNQGDYAALDIHLLFEIEHDSDTCVEDNAGPVRVMYPVNALRNLALRYAKSDYVFLLDADFVPSSNMHALVLSMLRRKPYLVSPKIAFVVPAWE</sequence>
<gene>
    <name evidence="7" type="ORF">RFI_39880</name>
</gene>
<name>X6LA81_RETFI</name>
<dbReference type="InterPro" id="IPR051292">
    <property type="entry name" value="Xyl/GlcA_transferase"/>
</dbReference>
<evidence type="ECO:0000256" key="5">
    <source>
        <dbReference type="ARBA" id="ARBA00023136"/>
    </source>
</evidence>
<dbReference type="SUPFAM" id="SSF53448">
    <property type="entry name" value="Nucleotide-diphospho-sugar transferases"/>
    <property type="match status" value="1"/>
</dbReference>
<comment type="caution">
    <text evidence="7">The sequence shown here is derived from an EMBL/GenBank/DDBJ whole genome shotgun (WGS) entry which is preliminary data.</text>
</comment>
<reference evidence="7 8" key="1">
    <citation type="journal article" date="2013" name="Curr. Biol.">
        <title>The Genome of the Foraminiferan Reticulomyxa filosa.</title>
        <authorList>
            <person name="Glockner G."/>
            <person name="Hulsmann N."/>
            <person name="Schleicher M."/>
            <person name="Noegel A.A."/>
            <person name="Eichinger L."/>
            <person name="Gallinger C."/>
            <person name="Pawlowski J."/>
            <person name="Sierra R."/>
            <person name="Euteneuer U."/>
            <person name="Pillet L."/>
            <person name="Moustafa A."/>
            <person name="Platzer M."/>
            <person name="Groth M."/>
            <person name="Szafranski K."/>
            <person name="Schliwa M."/>
        </authorList>
    </citation>
    <scope>NUCLEOTIDE SEQUENCE [LARGE SCALE GENOMIC DNA]</scope>
</reference>
<evidence type="ECO:0000256" key="3">
    <source>
        <dbReference type="ARBA" id="ARBA00022968"/>
    </source>
</evidence>
<keyword evidence="4" id="KW-1133">Transmembrane helix</keyword>
<dbReference type="PANTHER" id="PTHR12270">
    <property type="entry name" value="GLYCOSYLTRANSFERASE-RELATED"/>
    <property type="match status" value="1"/>
</dbReference>
<keyword evidence="7" id="KW-0808">Transferase</keyword>
<comment type="subcellular location">
    <subcellularLocation>
        <location evidence="1">Membrane</location>
        <topology evidence="1">Single-pass type II membrane protein</topology>
    </subcellularLocation>
</comment>
<feature type="non-terminal residue" evidence="7">
    <location>
        <position position="181"/>
    </location>
</feature>
<proteinExistence type="predicted"/>
<keyword evidence="2" id="KW-0812">Transmembrane</keyword>
<keyword evidence="5" id="KW-0472">Membrane</keyword>
<keyword evidence="8" id="KW-1185">Reference proteome</keyword>
<evidence type="ECO:0000256" key="6">
    <source>
        <dbReference type="ARBA" id="ARBA00023180"/>
    </source>
</evidence>
<keyword evidence="3" id="KW-0735">Signal-anchor</keyword>
<dbReference type="PANTHER" id="PTHR12270:SF52">
    <property type="entry name" value="GLYCOSYLTRANSFERASE-LIKE PROTEIN GNT13-RELATED"/>
    <property type="match status" value="1"/>
</dbReference>
<feature type="non-terminal residue" evidence="7">
    <location>
        <position position="1"/>
    </location>
</feature>
<dbReference type="GO" id="GO:0042285">
    <property type="term" value="F:xylosyltransferase activity"/>
    <property type="evidence" value="ECO:0007669"/>
    <property type="project" value="TreeGrafter"/>
</dbReference>
<evidence type="ECO:0000256" key="2">
    <source>
        <dbReference type="ARBA" id="ARBA00022692"/>
    </source>
</evidence>
<evidence type="ECO:0000313" key="8">
    <source>
        <dbReference type="Proteomes" id="UP000023152"/>
    </source>
</evidence>
<protein>
    <submittedName>
        <fullName evidence="7">N-acetyllactosaminide beta-1,3-N-acetylglucosaminyltransferase</fullName>
    </submittedName>
</protein>
<dbReference type="AlphaFoldDB" id="X6LA81"/>
<keyword evidence="7" id="KW-0328">Glycosyltransferase</keyword>
<dbReference type="Proteomes" id="UP000023152">
    <property type="component" value="Unassembled WGS sequence"/>
</dbReference>
<dbReference type="GO" id="GO:0035269">
    <property type="term" value="P:protein O-linked glycosylation via mannose"/>
    <property type="evidence" value="ECO:0007669"/>
    <property type="project" value="TreeGrafter"/>
</dbReference>
<organism evidence="7 8">
    <name type="scientific">Reticulomyxa filosa</name>
    <dbReference type="NCBI Taxonomy" id="46433"/>
    <lineage>
        <taxon>Eukaryota</taxon>
        <taxon>Sar</taxon>
        <taxon>Rhizaria</taxon>
        <taxon>Retaria</taxon>
        <taxon>Foraminifera</taxon>
        <taxon>Monothalamids</taxon>
        <taxon>Reticulomyxidae</taxon>
        <taxon>Reticulomyxa</taxon>
    </lineage>
</organism>
<dbReference type="OrthoDB" id="411524at2759"/>
<dbReference type="GO" id="GO:0016020">
    <property type="term" value="C:membrane"/>
    <property type="evidence" value="ECO:0007669"/>
    <property type="project" value="UniProtKB-SubCell"/>
</dbReference>
<dbReference type="Pfam" id="PF13896">
    <property type="entry name" value="Glyco_transf_49"/>
    <property type="match status" value="1"/>
</dbReference>
<evidence type="ECO:0000256" key="1">
    <source>
        <dbReference type="ARBA" id="ARBA00004606"/>
    </source>
</evidence>
<dbReference type="InterPro" id="IPR029044">
    <property type="entry name" value="Nucleotide-diphossugar_trans"/>
</dbReference>
<keyword evidence="6" id="KW-0325">Glycoprotein</keyword>
<evidence type="ECO:0000313" key="7">
    <source>
        <dbReference type="EMBL" id="ETN97649.1"/>
    </source>
</evidence>